<dbReference type="Pfam" id="PF00464">
    <property type="entry name" value="SHMT"/>
    <property type="match status" value="1"/>
</dbReference>
<dbReference type="UniPathway" id="UPA00193"/>
<evidence type="ECO:0000256" key="4">
    <source>
        <dbReference type="ARBA" id="ARBA00011738"/>
    </source>
</evidence>
<dbReference type="RefSeq" id="WP_088463226.1">
    <property type="nucleotide sequence ID" value="NZ_NIRR01000004.1"/>
</dbReference>
<feature type="domain" description="Serine hydroxymethyltransferase-like" evidence="11">
    <location>
        <begin position="10"/>
        <end position="399"/>
    </location>
</feature>
<dbReference type="GO" id="GO:0032259">
    <property type="term" value="P:methylation"/>
    <property type="evidence" value="ECO:0007669"/>
    <property type="project" value="UniProtKB-KW"/>
</dbReference>
<comment type="pathway">
    <text evidence="9">Amino-acid biosynthesis; glycine biosynthesis; glycine from L-serine: step 1/1.</text>
</comment>
<dbReference type="PIRSF" id="PIRSF000412">
    <property type="entry name" value="SHMT"/>
    <property type="match status" value="1"/>
</dbReference>
<comment type="caution">
    <text evidence="9">Lacks conserved residue(s) required for the propagation of feature annotation.</text>
</comment>
<dbReference type="EC" id="2.1.2.1" evidence="9"/>
<comment type="subunit">
    <text evidence="4 9">Homodimer.</text>
</comment>
<evidence type="ECO:0000259" key="11">
    <source>
        <dbReference type="Pfam" id="PF00464"/>
    </source>
</evidence>
<dbReference type="InterPro" id="IPR001085">
    <property type="entry name" value="Ser_HO-MeTrfase"/>
</dbReference>
<evidence type="ECO:0000256" key="5">
    <source>
        <dbReference type="ARBA" id="ARBA00022490"/>
    </source>
</evidence>
<dbReference type="CDD" id="cd00378">
    <property type="entry name" value="SHMT"/>
    <property type="match status" value="1"/>
</dbReference>
<keyword evidence="6 9" id="KW-0554">One-carbon metabolism</keyword>
<evidence type="ECO:0000256" key="1">
    <source>
        <dbReference type="ARBA" id="ARBA00001933"/>
    </source>
</evidence>
<name>A0A246FNH3_9BACT</name>
<dbReference type="EMBL" id="NIRR01000004">
    <property type="protein sequence ID" value="OWP64270.1"/>
    <property type="molecule type" value="Genomic_DNA"/>
</dbReference>
<dbReference type="NCBIfam" id="NF000586">
    <property type="entry name" value="PRK00011.1"/>
    <property type="match status" value="1"/>
</dbReference>
<feature type="binding site" evidence="9">
    <location>
        <begin position="368"/>
        <end position="370"/>
    </location>
    <ligand>
        <name>(6S)-5,6,7,8-tetrahydrofolate</name>
        <dbReference type="ChEBI" id="CHEBI:57453"/>
    </ligand>
</feature>
<dbReference type="FunFam" id="3.40.640.10:FF:000001">
    <property type="entry name" value="Serine hydroxymethyltransferase"/>
    <property type="match status" value="1"/>
</dbReference>
<dbReference type="GO" id="GO:0030170">
    <property type="term" value="F:pyridoxal phosphate binding"/>
    <property type="evidence" value="ECO:0007669"/>
    <property type="project" value="UniProtKB-UniRule"/>
</dbReference>
<dbReference type="InterPro" id="IPR039429">
    <property type="entry name" value="SHMT-like_dom"/>
</dbReference>
<evidence type="ECO:0000256" key="6">
    <source>
        <dbReference type="ARBA" id="ARBA00022563"/>
    </source>
</evidence>
<comment type="catalytic activity">
    <reaction evidence="9">
        <text>(6R)-5,10-methylene-5,6,7,8-tetrahydrofolate + glycine + H2O = (6S)-5,6,7,8-tetrahydrofolate + L-serine</text>
        <dbReference type="Rhea" id="RHEA:15481"/>
        <dbReference type="ChEBI" id="CHEBI:15377"/>
        <dbReference type="ChEBI" id="CHEBI:15636"/>
        <dbReference type="ChEBI" id="CHEBI:33384"/>
        <dbReference type="ChEBI" id="CHEBI:57305"/>
        <dbReference type="ChEBI" id="CHEBI:57453"/>
        <dbReference type="EC" id="2.1.2.1"/>
    </reaction>
</comment>
<organism evidence="12 13">
    <name type="scientific">Hymenobacter amundsenii</name>
    <dbReference type="NCBI Taxonomy" id="2006685"/>
    <lineage>
        <taxon>Bacteria</taxon>
        <taxon>Pseudomonadati</taxon>
        <taxon>Bacteroidota</taxon>
        <taxon>Cytophagia</taxon>
        <taxon>Cytophagales</taxon>
        <taxon>Hymenobacteraceae</taxon>
        <taxon>Hymenobacter</taxon>
    </lineage>
</organism>
<dbReference type="PROSITE" id="PS00096">
    <property type="entry name" value="SHMT"/>
    <property type="match status" value="1"/>
</dbReference>
<evidence type="ECO:0000256" key="9">
    <source>
        <dbReference type="HAMAP-Rule" id="MF_00051"/>
    </source>
</evidence>
<dbReference type="AlphaFoldDB" id="A0A246FNH3"/>
<evidence type="ECO:0000256" key="7">
    <source>
        <dbReference type="ARBA" id="ARBA00022679"/>
    </source>
</evidence>
<keyword evidence="9" id="KW-0028">Amino-acid biosynthesis</keyword>
<keyword evidence="5 9" id="KW-0963">Cytoplasm</keyword>
<dbReference type="InterPro" id="IPR015424">
    <property type="entry name" value="PyrdxlP-dep_Trfase"/>
</dbReference>
<feature type="binding site" evidence="9">
    <location>
        <position position="120"/>
    </location>
    <ligand>
        <name>(6S)-5,6,7,8-tetrahydrofolate</name>
        <dbReference type="ChEBI" id="CHEBI:57453"/>
    </ligand>
</feature>
<protein>
    <recommendedName>
        <fullName evidence="9">Serine hydroxymethyltransferase</fullName>
        <shortName evidence="9">SHMT</shortName>
        <shortName evidence="9">Serine methylase</shortName>
        <ecNumber evidence="9">2.1.2.1</ecNumber>
    </recommendedName>
</protein>
<keyword evidence="12" id="KW-0489">Methyltransferase</keyword>
<evidence type="ECO:0000256" key="3">
    <source>
        <dbReference type="ARBA" id="ARBA00006376"/>
    </source>
</evidence>
<evidence type="ECO:0000256" key="8">
    <source>
        <dbReference type="ARBA" id="ARBA00022898"/>
    </source>
</evidence>
<keyword evidence="8 9" id="KW-0663">Pyridoxal phosphate</keyword>
<dbReference type="InterPro" id="IPR015421">
    <property type="entry name" value="PyrdxlP-dep_Trfase_major"/>
</dbReference>
<dbReference type="SUPFAM" id="SSF53383">
    <property type="entry name" value="PLP-dependent transferases"/>
    <property type="match status" value="1"/>
</dbReference>
<dbReference type="InterPro" id="IPR015422">
    <property type="entry name" value="PyrdxlP-dep_Trfase_small"/>
</dbReference>
<comment type="subcellular location">
    <subcellularLocation>
        <location evidence="2 9">Cytoplasm</location>
    </subcellularLocation>
</comment>
<proteinExistence type="inferred from homology"/>
<dbReference type="GO" id="GO:0004372">
    <property type="term" value="F:glycine hydroxymethyltransferase activity"/>
    <property type="evidence" value="ECO:0007669"/>
    <property type="project" value="UniProtKB-UniRule"/>
</dbReference>
<keyword evidence="7 9" id="KW-0808">Transferase</keyword>
<dbReference type="HAMAP" id="MF_00051">
    <property type="entry name" value="SHMT"/>
    <property type="match status" value="1"/>
</dbReference>
<feature type="binding site" evidence="9">
    <location>
        <begin position="124"/>
        <end position="126"/>
    </location>
    <ligand>
        <name>(6S)-5,6,7,8-tetrahydrofolate</name>
        <dbReference type="ChEBI" id="CHEBI:57453"/>
    </ligand>
</feature>
<reference evidence="12 13" key="1">
    <citation type="submission" date="2017-06" db="EMBL/GenBank/DDBJ databases">
        <title>Hymenobacter amundsenii sp. nov. isolated from regoliths in Antarctica.</title>
        <authorList>
            <person name="Sedlacek I."/>
            <person name="Kralova S."/>
            <person name="Pantucek R."/>
            <person name="Svec P."/>
            <person name="Holochova P."/>
            <person name="Stankova E."/>
            <person name="Vrbovska V."/>
            <person name="Busse H.-J."/>
        </authorList>
    </citation>
    <scope>NUCLEOTIDE SEQUENCE [LARGE SCALE GENOMIC DNA]</scope>
    <source>
        <strain evidence="12 13">CCM 8682</strain>
    </source>
</reference>
<evidence type="ECO:0000256" key="10">
    <source>
        <dbReference type="PIRSR" id="PIRSR000412-50"/>
    </source>
</evidence>
<dbReference type="InterPro" id="IPR049943">
    <property type="entry name" value="Ser_HO-MeTrfase-like"/>
</dbReference>
<dbReference type="GO" id="GO:0019264">
    <property type="term" value="P:glycine biosynthetic process from serine"/>
    <property type="evidence" value="ECO:0007669"/>
    <property type="project" value="UniProtKB-UniRule"/>
</dbReference>
<comment type="similarity">
    <text evidence="3 9">Belongs to the SHMT family.</text>
</comment>
<accession>A0A246FNH3</accession>
<evidence type="ECO:0000256" key="2">
    <source>
        <dbReference type="ARBA" id="ARBA00004496"/>
    </source>
</evidence>
<feature type="site" description="Plays an important role in substrate specificity" evidence="9">
    <location>
        <position position="228"/>
    </location>
</feature>
<dbReference type="GO" id="GO:0005829">
    <property type="term" value="C:cytosol"/>
    <property type="evidence" value="ECO:0007669"/>
    <property type="project" value="TreeGrafter"/>
</dbReference>
<gene>
    <name evidence="9 12" type="primary">glyA</name>
    <name evidence="12" type="ORF">CDA63_04315</name>
</gene>
<dbReference type="InterPro" id="IPR019798">
    <property type="entry name" value="Ser_HO-MeTrfase_PLP_BS"/>
</dbReference>
<dbReference type="Gene3D" id="3.90.1150.10">
    <property type="entry name" value="Aspartate Aminotransferase, domain 1"/>
    <property type="match status" value="1"/>
</dbReference>
<comment type="caution">
    <text evidence="12">The sequence shown here is derived from an EMBL/GenBank/DDBJ whole genome shotgun (WGS) entry which is preliminary data.</text>
</comment>
<comment type="function">
    <text evidence="9">Catalyzes the reversible interconversion of serine and glycine with tetrahydrofolate (THF) serving as the one-carbon carrier. This reaction serves as the major source of one-carbon groups required for the biosynthesis of purines, thymidylate, methionine, and other important biomolecules. Also exhibits THF-independent aldolase activity toward beta-hydroxyamino acids, producing glycine and aldehydes, via a retro-aldol mechanism.</text>
</comment>
<dbReference type="PANTHER" id="PTHR11680">
    <property type="entry name" value="SERINE HYDROXYMETHYLTRANSFERASE"/>
    <property type="match status" value="1"/>
</dbReference>
<evidence type="ECO:0000313" key="12">
    <source>
        <dbReference type="EMBL" id="OWP64270.1"/>
    </source>
</evidence>
<evidence type="ECO:0000313" key="13">
    <source>
        <dbReference type="Proteomes" id="UP000197277"/>
    </source>
</evidence>
<dbReference type="PANTHER" id="PTHR11680:SF35">
    <property type="entry name" value="SERINE HYDROXYMETHYLTRANSFERASE 1"/>
    <property type="match status" value="1"/>
</dbReference>
<dbReference type="OrthoDB" id="9803846at2"/>
<comment type="pathway">
    <text evidence="9">One-carbon metabolism; tetrahydrofolate interconversion.</text>
</comment>
<dbReference type="GO" id="GO:0035999">
    <property type="term" value="P:tetrahydrofolate interconversion"/>
    <property type="evidence" value="ECO:0007669"/>
    <property type="project" value="UniProtKB-UniRule"/>
</dbReference>
<sequence>METQARVLAPDTAVFDLIKQEKARQTHGIELIASENYVSEQVMRAQGSILTNKYAEGLPGKRYYGGCEIVDQIEQLAIDRAKELFGVAWVNVQPHSGAQANAAVMLAILNPGDKILGFDLSHGGHLTHGSPVNFSGKLYKPSFYGVEKETGLIDFQKVKETARREQPKLIICGASAYSRDWDYQALREAADEVGALLLADISHPSGLIAKGLLNNPFQHCHIVTTTTHKTLRGPRGGLIMMGKDFENPFGLKTPKGETRMMSALLDSGVFPGTQGGPLEHVIGAKAVAFGEALTDTYADYTRQVVSNAQALAGAFVERGYELISGGTDNHLMLIDLRSKGLTGKLAENTLVKADITINKNMVPFDDKSPFVTSGMRIGSAAVTTRGLKEPDMVRIVDFIDQVLTHNADDARIAKVRGEINEWMQQYPLFA</sequence>
<comment type="cofactor">
    <cofactor evidence="1 9 10">
        <name>pyridoxal 5'-phosphate</name>
        <dbReference type="ChEBI" id="CHEBI:597326"/>
    </cofactor>
</comment>
<dbReference type="UniPathway" id="UPA00288">
    <property type="reaction ID" value="UER01023"/>
</dbReference>
<dbReference type="GO" id="GO:0008168">
    <property type="term" value="F:methyltransferase activity"/>
    <property type="evidence" value="ECO:0007669"/>
    <property type="project" value="UniProtKB-KW"/>
</dbReference>
<keyword evidence="13" id="KW-1185">Reference proteome</keyword>
<dbReference type="Gene3D" id="3.40.640.10">
    <property type="entry name" value="Type I PLP-dependent aspartate aminotransferase-like (Major domain)"/>
    <property type="match status" value="1"/>
</dbReference>
<dbReference type="Proteomes" id="UP000197277">
    <property type="component" value="Unassembled WGS sequence"/>
</dbReference>
<feature type="modified residue" description="N6-(pyridoxal phosphate)lysine" evidence="9 10">
    <location>
        <position position="229"/>
    </location>
</feature>